<dbReference type="RefSeq" id="WP_070403918.1">
    <property type="nucleotide sequence ID" value="NZ_BJVW01000065.1"/>
</dbReference>
<reference evidence="1 3" key="1">
    <citation type="journal article" date="2016" name="Microb. Cell Fact.">
        <title>Dissection of exopolysaccharide biosynthesis in Kozakia baliensis.</title>
        <authorList>
            <person name="Brandt J.U."/>
            <person name="Jakob F."/>
            <person name="Behr J."/>
            <person name="Geissler A.J."/>
            <person name="Vogel R.F."/>
        </authorList>
    </citation>
    <scope>NUCLEOTIDE SEQUENCE [LARGE SCALE GENOMIC DNA]</scope>
    <source>
        <strain evidence="1 3">DSM 14400</strain>
        <plasmid evidence="1">pKB14400_1</plasmid>
        <plasmid evidence="2">pKB14400_2</plasmid>
        <plasmid evidence="3">Plasmid pkb14400_1</plasmid>
        <plasmid evidence="3">Plasmid pkb14400_2</plasmid>
    </source>
</reference>
<sequence length="118" mass="13174">MFSLCVAFAAVDRVILPWTGNETVGPSARALKNCVRRSFYGPSYDSALTLDGHCPYRDWSHALDVLATKSKTGSRREKMIVAAFLQDVKDYLPAEIDGDLPSNWSYISARTRKMRTVA</sequence>
<evidence type="ECO:0000313" key="1">
    <source>
        <dbReference type="EMBL" id="AOX18436.1"/>
    </source>
</evidence>
<dbReference type="EMBL" id="CP014675">
    <property type="protein sequence ID" value="AOX18436.1"/>
    <property type="molecule type" value="Genomic_DNA"/>
</dbReference>
<dbReference type="Proteomes" id="UP000179145">
    <property type="component" value="Plasmid pKB14400_1"/>
</dbReference>
<keyword evidence="1" id="KW-0614">Plasmid</keyword>
<dbReference type="EMBL" id="CP014676">
    <property type="protein sequence ID" value="AOX18662.1"/>
    <property type="molecule type" value="Genomic_DNA"/>
</dbReference>
<dbReference type="AlphaFoldDB" id="A0A1D8UXW1"/>
<name>A0A1D8UXW1_9PROT</name>
<organism evidence="1 3">
    <name type="scientific">Kozakia baliensis</name>
    <dbReference type="NCBI Taxonomy" id="153496"/>
    <lineage>
        <taxon>Bacteria</taxon>
        <taxon>Pseudomonadati</taxon>
        <taxon>Pseudomonadota</taxon>
        <taxon>Alphaproteobacteria</taxon>
        <taxon>Acetobacterales</taxon>
        <taxon>Acetobacteraceae</taxon>
        <taxon>Kozakia</taxon>
    </lineage>
</organism>
<protein>
    <submittedName>
        <fullName evidence="1">Uncharacterized protein</fullName>
    </submittedName>
</protein>
<geneLocation type="plasmid" evidence="2">
    <name>pKB14400_2</name>
</geneLocation>
<dbReference type="KEGG" id="kba:A0U89_15240"/>
<evidence type="ECO:0000313" key="3">
    <source>
        <dbReference type="Proteomes" id="UP000179145"/>
    </source>
</evidence>
<geneLocation type="plasmid" evidence="1">
    <name>pKB14400_1</name>
</geneLocation>
<accession>A0A1D8UXW1</accession>
<geneLocation type="plasmid" evidence="3">
    <name>pkb14400_2</name>
</geneLocation>
<keyword evidence="3" id="KW-1185">Reference proteome</keyword>
<geneLocation type="plasmid" evidence="3">
    <name>pkb14400_1</name>
</geneLocation>
<dbReference type="KEGG" id="kba:A0U89_14060"/>
<reference evidence="1" key="2">
    <citation type="submission" date="2016-03" db="EMBL/GenBank/DDBJ databases">
        <authorList>
            <person name="Ploux O."/>
        </authorList>
    </citation>
    <scope>NUCLEOTIDE SEQUENCE</scope>
    <source>
        <strain evidence="1">DSM 14400</strain>
        <plasmid evidence="1">pKB14400_1</plasmid>
        <plasmid evidence="2">pKB14400_2</plasmid>
    </source>
</reference>
<proteinExistence type="predicted"/>
<dbReference type="Proteomes" id="UP000179145">
    <property type="component" value="Plasmid pKB14400_2"/>
</dbReference>
<gene>
    <name evidence="1" type="ORF">A0U89_14060</name>
    <name evidence="2" type="ORF">A0U89_15240</name>
</gene>
<evidence type="ECO:0000313" key="2">
    <source>
        <dbReference type="EMBL" id="AOX18662.1"/>
    </source>
</evidence>